<protein>
    <submittedName>
        <fullName evidence="12">Sodium/proton antiporter, CPA1 family</fullName>
    </submittedName>
</protein>
<feature type="transmembrane region" description="Helical" evidence="10">
    <location>
        <begin position="265"/>
        <end position="285"/>
    </location>
</feature>
<feature type="transmembrane region" description="Helical" evidence="10">
    <location>
        <begin position="182"/>
        <end position="203"/>
    </location>
</feature>
<keyword evidence="4 10" id="KW-0812">Transmembrane</keyword>
<dbReference type="GO" id="GO:0098719">
    <property type="term" value="P:sodium ion import across plasma membrane"/>
    <property type="evidence" value="ECO:0007669"/>
    <property type="project" value="TreeGrafter"/>
</dbReference>
<feature type="transmembrane region" description="Helical" evidence="10">
    <location>
        <begin position="83"/>
        <end position="105"/>
    </location>
</feature>
<keyword evidence="7 10" id="KW-0406">Ion transport</keyword>
<name>A0A1I6DBI6_9PSEU</name>
<dbReference type="PANTHER" id="PTHR10110:SF86">
    <property type="entry name" value="SODIUM_HYDROGEN EXCHANGER 7"/>
    <property type="match status" value="1"/>
</dbReference>
<dbReference type="GO" id="GO:0015386">
    <property type="term" value="F:potassium:proton antiporter activity"/>
    <property type="evidence" value="ECO:0007669"/>
    <property type="project" value="TreeGrafter"/>
</dbReference>
<keyword evidence="8 10" id="KW-0472">Membrane</keyword>
<reference evidence="13" key="1">
    <citation type="submission" date="2016-10" db="EMBL/GenBank/DDBJ databases">
        <authorList>
            <person name="Varghese N."/>
            <person name="Submissions S."/>
        </authorList>
    </citation>
    <scope>NUCLEOTIDE SEQUENCE [LARGE SCALE GENOMIC DNA]</scope>
    <source>
        <strain evidence="13">DSM 44232</strain>
    </source>
</reference>
<dbReference type="Pfam" id="PF00999">
    <property type="entry name" value="Na_H_Exchanger"/>
    <property type="match status" value="1"/>
</dbReference>
<evidence type="ECO:0000313" key="12">
    <source>
        <dbReference type="EMBL" id="SFR02823.1"/>
    </source>
</evidence>
<comment type="function">
    <text evidence="10">Na(+)/H(+) antiporter that extrudes sodium in exchange for external protons.</text>
</comment>
<proteinExistence type="inferred from homology"/>
<organism evidence="12 13">
    <name type="scientific">Lentzea waywayandensis</name>
    <dbReference type="NCBI Taxonomy" id="84724"/>
    <lineage>
        <taxon>Bacteria</taxon>
        <taxon>Bacillati</taxon>
        <taxon>Actinomycetota</taxon>
        <taxon>Actinomycetes</taxon>
        <taxon>Pseudonocardiales</taxon>
        <taxon>Pseudonocardiaceae</taxon>
        <taxon>Lentzea</taxon>
    </lineage>
</organism>
<evidence type="ECO:0000256" key="3">
    <source>
        <dbReference type="ARBA" id="ARBA00022475"/>
    </source>
</evidence>
<feature type="transmembrane region" description="Helical" evidence="10">
    <location>
        <begin position="340"/>
        <end position="363"/>
    </location>
</feature>
<dbReference type="NCBIfam" id="TIGR00831">
    <property type="entry name" value="a_cpa1"/>
    <property type="match status" value="1"/>
</dbReference>
<feature type="transmembrane region" description="Helical" evidence="10">
    <location>
        <begin position="111"/>
        <end position="132"/>
    </location>
</feature>
<evidence type="ECO:0000256" key="10">
    <source>
        <dbReference type="RuleBase" id="RU366002"/>
    </source>
</evidence>
<dbReference type="GO" id="GO:0005886">
    <property type="term" value="C:plasma membrane"/>
    <property type="evidence" value="ECO:0007669"/>
    <property type="project" value="UniProtKB-SubCell"/>
</dbReference>
<comment type="similarity">
    <text evidence="10">Belongs to the monovalent cation:proton antiporter 1 (CPA1) transporter (TC 2.A.36) family.</text>
</comment>
<dbReference type="InterPro" id="IPR006153">
    <property type="entry name" value="Cation/H_exchanger_TM"/>
</dbReference>
<gene>
    <name evidence="12" type="ORF">SAMN04488564_102186</name>
</gene>
<dbReference type="Gene3D" id="6.10.140.1330">
    <property type="match status" value="1"/>
</dbReference>
<feature type="transmembrane region" description="Helical" evidence="10">
    <location>
        <begin position="297"/>
        <end position="319"/>
    </location>
</feature>
<feature type="transmembrane region" description="Helical" evidence="10">
    <location>
        <begin position="31"/>
        <end position="48"/>
    </location>
</feature>
<keyword evidence="13" id="KW-1185">Reference proteome</keyword>
<keyword evidence="9 10" id="KW-0739">Sodium transport</keyword>
<evidence type="ECO:0000313" key="13">
    <source>
        <dbReference type="Proteomes" id="UP000198583"/>
    </source>
</evidence>
<keyword evidence="3 10" id="KW-1003">Cell membrane</keyword>
<feature type="transmembrane region" description="Helical" evidence="10">
    <location>
        <begin position="6"/>
        <end position="24"/>
    </location>
</feature>
<dbReference type="InterPro" id="IPR018422">
    <property type="entry name" value="Cation/H_exchanger_CPA1"/>
</dbReference>
<keyword evidence="6 10" id="KW-0915">Sodium</keyword>
<evidence type="ECO:0000256" key="6">
    <source>
        <dbReference type="ARBA" id="ARBA00023053"/>
    </source>
</evidence>
<evidence type="ECO:0000256" key="7">
    <source>
        <dbReference type="ARBA" id="ARBA00023065"/>
    </source>
</evidence>
<dbReference type="InterPro" id="IPR004705">
    <property type="entry name" value="Cation/H_exchanger_CPA1_bac"/>
</dbReference>
<evidence type="ECO:0000259" key="11">
    <source>
        <dbReference type="Pfam" id="PF00999"/>
    </source>
</evidence>
<dbReference type="OrthoDB" id="57886at2"/>
<dbReference type="Proteomes" id="UP000198583">
    <property type="component" value="Unassembled WGS sequence"/>
</dbReference>
<evidence type="ECO:0000256" key="1">
    <source>
        <dbReference type="ARBA" id="ARBA00004651"/>
    </source>
</evidence>
<dbReference type="EMBL" id="FOYL01000002">
    <property type="protein sequence ID" value="SFR02823.1"/>
    <property type="molecule type" value="Genomic_DNA"/>
</dbReference>
<evidence type="ECO:0000256" key="5">
    <source>
        <dbReference type="ARBA" id="ARBA00022989"/>
    </source>
</evidence>
<comment type="subcellular location">
    <subcellularLocation>
        <location evidence="1 10">Cell membrane</location>
        <topology evidence="1 10">Multi-pass membrane protein</topology>
    </subcellularLocation>
</comment>
<feature type="transmembrane region" description="Helical" evidence="10">
    <location>
        <begin position="158"/>
        <end position="176"/>
    </location>
</feature>
<evidence type="ECO:0000256" key="2">
    <source>
        <dbReference type="ARBA" id="ARBA00022448"/>
    </source>
</evidence>
<evidence type="ECO:0000256" key="9">
    <source>
        <dbReference type="ARBA" id="ARBA00023201"/>
    </source>
</evidence>
<feature type="transmembrane region" description="Helical" evidence="10">
    <location>
        <begin position="369"/>
        <end position="392"/>
    </location>
</feature>
<keyword evidence="10" id="KW-0050">Antiport</keyword>
<dbReference type="AlphaFoldDB" id="A0A1I6DBI6"/>
<dbReference type="STRING" id="84724.SAMN04488564_102186"/>
<evidence type="ECO:0000256" key="4">
    <source>
        <dbReference type="ARBA" id="ARBA00022692"/>
    </source>
</evidence>
<feature type="transmembrane region" description="Helical" evidence="10">
    <location>
        <begin position="234"/>
        <end position="253"/>
    </location>
</feature>
<sequence length="512" mass="54101">MRSVETVLALVAMATVVATFAKRLRVPAPSLLVVAGVVVGLLPGVPAVQVTPEIVSLVVLPPLLFAAGEELPWRDLRTVWRPVSILSVGLVLASAVAVGLVVVAITPMSLGVGLVLGAVLASTDPVAVTALGRRLSLPPRLQALVQAESLFNDATSLLVFRVAVSITVVGGAVSWGRTALDVVVLAVGGALAGAVVAVGVAVVRRRTEDPVLESVISLLTPYAAFVLAESVHTSGVTAVVVASVVLGTLAPRLTGAQGRLQQGAVYETVIFLLESVVFALIGLQLPALIREQTATGVMWPLYALAVTVTLLLVRVLWVFPLSALQQRRSGASRPSWQVPAVVSWAGARGVVPLAAALTIPATLPYRELVLLLTIAVIVITLVVQGFTLAPLVRRAGVALTPADVRTEEIMARRSLAQAGLGHLDDLADLEAAPTVVVEGLRRSWLARLHRIETDIESTEDSMSATYRTVRRSLLAVERDELHRLFGVGRISDATRRRIQRTLDLEDAGLEER</sequence>
<dbReference type="GO" id="GO:0051453">
    <property type="term" value="P:regulation of intracellular pH"/>
    <property type="evidence" value="ECO:0007669"/>
    <property type="project" value="TreeGrafter"/>
</dbReference>
<keyword evidence="5 10" id="KW-1133">Transmembrane helix</keyword>
<accession>A0A1I6DBI6</accession>
<feature type="domain" description="Cation/H+ exchanger transmembrane" evidence="11">
    <location>
        <begin position="13"/>
        <end position="393"/>
    </location>
</feature>
<keyword evidence="2 10" id="KW-0813">Transport</keyword>
<evidence type="ECO:0000256" key="8">
    <source>
        <dbReference type="ARBA" id="ARBA00023136"/>
    </source>
</evidence>
<dbReference type="GO" id="GO:0015385">
    <property type="term" value="F:sodium:proton antiporter activity"/>
    <property type="evidence" value="ECO:0007669"/>
    <property type="project" value="InterPro"/>
</dbReference>
<dbReference type="PANTHER" id="PTHR10110">
    <property type="entry name" value="SODIUM/HYDROGEN EXCHANGER"/>
    <property type="match status" value="1"/>
</dbReference>